<protein>
    <submittedName>
        <fullName evidence="1">Uncharacterized protein</fullName>
    </submittedName>
</protein>
<reference evidence="1 2" key="1">
    <citation type="journal article" date="2015" name="Genome Biol.">
        <title>Comparative genomics of Steinernema reveals deeply conserved gene regulatory networks.</title>
        <authorList>
            <person name="Dillman A.R."/>
            <person name="Macchietto M."/>
            <person name="Porter C.F."/>
            <person name="Rogers A."/>
            <person name="Williams B."/>
            <person name="Antoshechkin I."/>
            <person name="Lee M.M."/>
            <person name="Goodwin Z."/>
            <person name="Lu X."/>
            <person name="Lewis E.E."/>
            <person name="Goodrich-Blair H."/>
            <person name="Stock S.P."/>
            <person name="Adams B.J."/>
            <person name="Sternberg P.W."/>
            <person name="Mortazavi A."/>
        </authorList>
    </citation>
    <scope>NUCLEOTIDE SEQUENCE [LARGE SCALE GENOMIC DNA]</scope>
    <source>
        <strain evidence="1 2">ALL</strain>
    </source>
</reference>
<dbReference type="AlphaFoldDB" id="A0A4U5M2K9"/>
<accession>A0A4U5M2K9</accession>
<keyword evidence="2" id="KW-1185">Reference proteome</keyword>
<evidence type="ECO:0000313" key="1">
    <source>
        <dbReference type="EMBL" id="TKR62968.1"/>
    </source>
</evidence>
<organism evidence="1 2">
    <name type="scientific">Steinernema carpocapsae</name>
    <name type="common">Entomopathogenic nematode</name>
    <dbReference type="NCBI Taxonomy" id="34508"/>
    <lineage>
        <taxon>Eukaryota</taxon>
        <taxon>Metazoa</taxon>
        <taxon>Ecdysozoa</taxon>
        <taxon>Nematoda</taxon>
        <taxon>Chromadorea</taxon>
        <taxon>Rhabditida</taxon>
        <taxon>Tylenchina</taxon>
        <taxon>Panagrolaimomorpha</taxon>
        <taxon>Strongyloidoidea</taxon>
        <taxon>Steinernematidae</taxon>
        <taxon>Steinernema</taxon>
    </lineage>
</organism>
<proteinExistence type="predicted"/>
<sequence>MLLDISPQANAHKRRFTGILFQASIIARSKLGKMLGLRFWAFFSTSYQRFLIVFKSFNRVFKSVFHGAIELIFFDPRENSSGSDAVRIGRLKAFS</sequence>
<gene>
    <name evidence="1" type="ORF">L596_026862</name>
</gene>
<reference evidence="1 2" key="2">
    <citation type="journal article" date="2019" name="G3 (Bethesda)">
        <title>Hybrid Assembly of the Genome of the Entomopathogenic Nematode Steinernema carpocapsae Identifies the X-Chromosome.</title>
        <authorList>
            <person name="Serra L."/>
            <person name="Macchietto M."/>
            <person name="Macias-Munoz A."/>
            <person name="McGill C.J."/>
            <person name="Rodriguez I.M."/>
            <person name="Rodriguez B."/>
            <person name="Murad R."/>
            <person name="Mortazavi A."/>
        </authorList>
    </citation>
    <scope>NUCLEOTIDE SEQUENCE [LARGE SCALE GENOMIC DNA]</scope>
    <source>
        <strain evidence="1 2">ALL</strain>
    </source>
</reference>
<dbReference type="Proteomes" id="UP000298663">
    <property type="component" value="Unassembled WGS sequence"/>
</dbReference>
<comment type="caution">
    <text evidence="1">The sequence shown here is derived from an EMBL/GenBank/DDBJ whole genome shotgun (WGS) entry which is preliminary data.</text>
</comment>
<dbReference type="EMBL" id="AZBU02000010">
    <property type="protein sequence ID" value="TKR62968.1"/>
    <property type="molecule type" value="Genomic_DNA"/>
</dbReference>
<name>A0A4U5M2K9_STECR</name>
<evidence type="ECO:0000313" key="2">
    <source>
        <dbReference type="Proteomes" id="UP000298663"/>
    </source>
</evidence>